<dbReference type="RefSeq" id="WP_118103827.1">
    <property type="nucleotide sequence ID" value="NZ_QSCO01000012.1"/>
</dbReference>
<comment type="caution">
    <text evidence="3">The sequence shown here is derived from an EMBL/GenBank/DDBJ whole genome shotgun (WGS) entry which is preliminary data.</text>
</comment>
<name>A0A413IBQ7_9BACT</name>
<dbReference type="AlphaFoldDB" id="A0A413IBQ7"/>
<evidence type="ECO:0000313" key="4">
    <source>
        <dbReference type="Proteomes" id="UP000284434"/>
    </source>
</evidence>
<evidence type="ECO:0000313" key="3">
    <source>
        <dbReference type="EMBL" id="RGY06430.1"/>
    </source>
</evidence>
<protein>
    <submittedName>
        <fullName evidence="3">Uncharacterized protein</fullName>
    </submittedName>
</protein>
<evidence type="ECO:0000256" key="1">
    <source>
        <dbReference type="SAM" id="Coils"/>
    </source>
</evidence>
<accession>A0A413IBQ7</accession>
<keyword evidence="2" id="KW-1133">Transmembrane helix</keyword>
<keyword evidence="2" id="KW-0472">Membrane</keyword>
<feature type="coiled-coil region" evidence="1">
    <location>
        <begin position="8"/>
        <end position="63"/>
    </location>
</feature>
<proteinExistence type="predicted"/>
<dbReference type="Proteomes" id="UP000284434">
    <property type="component" value="Unassembled WGS sequence"/>
</dbReference>
<keyword evidence="2" id="KW-0812">Transmembrane</keyword>
<organism evidence="3 4">
    <name type="scientific">Odoribacter splanchnicus</name>
    <dbReference type="NCBI Taxonomy" id="28118"/>
    <lineage>
        <taxon>Bacteria</taxon>
        <taxon>Pseudomonadati</taxon>
        <taxon>Bacteroidota</taxon>
        <taxon>Bacteroidia</taxon>
        <taxon>Bacteroidales</taxon>
        <taxon>Odoribacteraceae</taxon>
        <taxon>Odoribacter</taxon>
    </lineage>
</organism>
<reference evidence="3 4" key="1">
    <citation type="submission" date="2018-08" db="EMBL/GenBank/DDBJ databases">
        <title>A genome reference for cultivated species of the human gut microbiota.</title>
        <authorList>
            <person name="Zou Y."/>
            <person name="Xue W."/>
            <person name="Luo G."/>
        </authorList>
    </citation>
    <scope>NUCLEOTIDE SEQUENCE [LARGE SCALE GENOMIC DNA]</scope>
    <source>
        <strain evidence="3 4">OF03-11</strain>
    </source>
</reference>
<gene>
    <name evidence="3" type="ORF">DXA53_09590</name>
</gene>
<evidence type="ECO:0000256" key="2">
    <source>
        <dbReference type="SAM" id="Phobius"/>
    </source>
</evidence>
<dbReference type="EMBL" id="QSCO01000012">
    <property type="protein sequence ID" value="RGY06430.1"/>
    <property type="molecule type" value="Genomic_DNA"/>
</dbReference>
<feature type="transmembrane region" description="Helical" evidence="2">
    <location>
        <begin position="151"/>
        <end position="171"/>
    </location>
</feature>
<keyword evidence="1" id="KW-0175">Coiled coil</keyword>
<sequence length="177" mass="20244">MSNKYSSLVEEINKKEEIAEQKDSLTEQLSQVTKNVSDVKEIVDKLEAAIEDLKKIVLAVKAAGQSTDNAVTAITNAILDSRNVVFTNKLDDESLKQLQTKYNTYYQQEETLYKKHGRDISQMLERNKDRCYEIINKGDGVYFGRKTFMRLYIAFCTFFGIVLLEIVYGLVKLFSAS</sequence>